<dbReference type="InterPro" id="IPR029028">
    <property type="entry name" value="Alpha/beta_knot_MTases"/>
</dbReference>
<evidence type="ECO:0000256" key="1">
    <source>
        <dbReference type="ARBA" id="ARBA00004496"/>
    </source>
</evidence>
<dbReference type="EC" id="2.1.1.193" evidence="3 12"/>
<dbReference type="PANTHER" id="PTHR30027:SF3">
    <property type="entry name" value="16S RRNA (URACIL(1498)-N(3))-METHYLTRANSFERASE"/>
    <property type="match status" value="1"/>
</dbReference>
<evidence type="ECO:0000256" key="5">
    <source>
        <dbReference type="ARBA" id="ARBA00022490"/>
    </source>
</evidence>
<dbReference type="Pfam" id="PF04452">
    <property type="entry name" value="Methyltrans_RNA"/>
    <property type="match status" value="1"/>
</dbReference>
<dbReference type="SUPFAM" id="SSF75217">
    <property type="entry name" value="alpha/beta knot"/>
    <property type="match status" value="1"/>
</dbReference>
<comment type="similarity">
    <text evidence="2 12">Belongs to the RNA methyltransferase RsmE family.</text>
</comment>
<evidence type="ECO:0000313" key="14">
    <source>
        <dbReference type="EMBL" id="CAC13715.1"/>
    </source>
</evidence>
<organism evidence="15">
    <name type="scientific">Mycoplasmopsis pulmonis (strain UAB CTIP)</name>
    <name type="common">Mycoplasma pulmonis</name>
    <dbReference type="NCBI Taxonomy" id="272635"/>
    <lineage>
        <taxon>Bacteria</taxon>
        <taxon>Bacillati</taxon>
        <taxon>Mycoplasmatota</taxon>
        <taxon>Mycoplasmoidales</taxon>
        <taxon>Metamycoplasmataceae</taxon>
        <taxon>Mycoplasmopsis</taxon>
    </lineage>
</organism>
<evidence type="ECO:0000256" key="8">
    <source>
        <dbReference type="ARBA" id="ARBA00022679"/>
    </source>
</evidence>
<gene>
    <name evidence="14" type="ordered locus">MYPU_5420</name>
</gene>
<dbReference type="NCBIfam" id="TIGR00046">
    <property type="entry name" value="RsmE family RNA methyltransferase"/>
    <property type="match status" value="1"/>
</dbReference>
<comment type="subcellular location">
    <subcellularLocation>
        <location evidence="1 12">Cytoplasm</location>
    </subcellularLocation>
</comment>
<keyword evidence="15" id="KW-1185">Reference proteome</keyword>
<dbReference type="PIRSF" id="PIRSF015601">
    <property type="entry name" value="MTase_slr0722"/>
    <property type="match status" value="1"/>
</dbReference>
<dbReference type="PIR" id="F90579">
    <property type="entry name" value="F90579"/>
</dbReference>
<evidence type="ECO:0000256" key="11">
    <source>
        <dbReference type="ARBA" id="ARBA00047944"/>
    </source>
</evidence>
<dbReference type="KEGG" id="mpu:MYPU_5420"/>
<dbReference type="HOGENOM" id="CLU_067442_3_0_14"/>
<dbReference type="GO" id="GO:0070042">
    <property type="term" value="F:rRNA (uridine-N3-)-methyltransferase activity"/>
    <property type="evidence" value="ECO:0007669"/>
    <property type="project" value="TreeGrafter"/>
</dbReference>
<proteinExistence type="inferred from homology"/>
<evidence type="ECO:0000256" key="6">
    <source>
        <dbReference type="ARBA" id="ARBA00022552"/>
    </source>
</evidence>
<keyword evidence="9 12" id="KW-0949">S-adenosyl-L-methionine</keyword>
<evidence type="ECO:0000313" key="15">
    <source>
        <dbReference type="Proteomes" id="UP000000528"/>
    </source>
</evidence>
<dbReference type="GO" id="GO:0005737">
    <property type="term" value="C:cytoplasm"/>
    <property type="evidence" value="ECO:0007669"/>
    <property type="project" value="UniProtKB-SubCell"/>
</dbReference>
<evidence type="ECO:0000256" key="7">
    <source>
        <dbReference type="ARBA" id="ARBA00022603"/>
    </source>
</evidence>
<dbReference type="PANTHER" id="PTHR30027">
    <property type="entry name" value="RIBOSOMAL RNA SMALL SUBUNIT METHYLTRANSFERASE E"/>
    <property type="match status" value="1"/>
</dbReference>
<dbReference type="eggNOG" id="COG1385">
    <property type="taxonomic scope" value="Bacteria"/>
</dbReference>
<dbReference type="NCBIfam" id="NF008701">
    <property type="entry name" value="PRK11713.5-5"/>
    <property type="match status" value="1"/>
</dbReference>
<evidence type="ECO:0000256" key="4">
    <source>
        <dbReference type="ARBA" id="ARBA00013673"/>
    </source>
</evidence>
<evidence type="ECO:0000256" key="2">
    <source>
        <dbReference type="ARBA" id="ARBA00005528"/>
    </source>
</evidence>
<sequence>MFRFFVEQKEDNYFILTNEILNHIKVARVQNKNFICIYEQVFYLCKLEGKKALIIEKIDANHEFKNQVILAMSVINTKRFELTIQKAAELGVSLFIPMLSQNVEQKLGNDIDKKLQRWKTIALNACEQSFRNKVMEITYPKSFNEVIEMEVKNKYIAHEKAKDFLTKSSFETNSLFLIGPEGGFSQKEIDLAQEKSFELIWLGKRILRAETAAFFVLSRINED</sequence>
<evidence type="ECO:0000256" key="3">
    <source>
        <dbReference type="ARBA" id="ARBA00012328"/>
    </source>
</evidence>
<keyword evidence="5 12" id="KW-0963">Cytoplasm</keyword>
<dbReference type="GO" id="GO:0070475">
    <property type="term" value="P:rRNA base methylation"/>
    <property type="evidence" value="ECO:0007669"/>
    <property type="project" value="TreeGrafter"/>
</dbReference>
<comment type="function">
    <text evidence="10 12">Specifically methylates the N3 position of the uracil ring of uridine 1498 (m3U1498) in 16S rRNA. Acts on the fully assembled 30S ribosomal subunit.</text>
</comment>
<keyword evidence="7 12" id="KW-0489">Methyltransferase</keyword>
<evidence type="ECO:0000256" key="10">
    <source>
        <dbReference type="ARBA" id="ARBA00025699"/>
    </source>
</evidence>
<dbReference type="EMBL" id="AL445565">
    <property type="protein sequence ID" value="CAC13715.1"/>
    <property type="molecule type" value="Genomic_DNA"/>
</dbReference>
<dbReference type="STRING" id="272635.gene:17577144"/>
<evidence type="ECO:0000256" key="12">
    <source>
        <dbReference type="PIRNR" id="PIRNR015601"/>
    </source>
</evidence>
<comment type="catalytic activity">
    <reaction evidence="11 12">
        <text>uridine(1498) in 16S rRNA + S-adenosyl-L-methionine = N(3)-methyluridine(1498) in 16S rRNA + S-adenosyl-L-homocysteine + H(+)</text>
        <dbReference type="Rhea" id="RHEA:42920"/>
        <dbReference type="Rhea" id="RHEA-COMP:10283"/>
        <dbReference type="Rhea" id="RHEA-COMP:10284"/>
        <dbReference type="ChEBI" id="CHEBI:15378"/>
        <dbReference type="ChEBI" id="CHEBI:57856"/>
        <dbReference type="ChEBI" id="CHEBI:59789"/>
        <dbReference type="ChEBI" id="CHEBI:65315"/>
        <dbReference type="ChEBI" id="CHEBI:74502"/>
        <dbReference type="EC" id="2.1.1.193"/>
    </reaction>
</comment>
<keyword evidence="8 12" id="KW-0808">Transferase</keyword>
<name>Q98Q27_MYCPU</name>
<dbReference type="Proteomes" id="UP000000528">
    <property type="component" value="Chromosome"/>
</dbReference>
<keyword evidence="6 12" id="KW-0698">rRNA processing</keyword>
<feature type="domain" description="Ribosomal RNA small subunit methyltransferase E methyltransferase" evidence="13">
    <location>
        <begin position="63"/>
        <end position="220"/>
    </location>
</feature>
<evidence type="ECO:0000256" key="9">
    <source>
        <dbReference type="ARBA" id="ARBA00022691"/>
    </source>
</evidence>
<evidence type="ECO:0000259" key="13">
    <source>
        <dbReference type="Pfam" id="PF04452"/>
    </source>
</evidence>
<dbReference type="Gene3D" id="3.40.1280.10">
    <property type="match status" value="1"/>
</dbReference>
<dbReference type="RefSeq" id="WP_010925343.1">
    <property type="nucleotide sequence ID" value="NC_002771.1"/>
</dbReference>
<dbReference type="Gene3D" id="2.40.240.20">
    <property type="entry name" value="Hypothetical PUA domain-like, domain 1"/>
    <property type="match status" value="1"/>
</dbReference>
<protein>
    <recommendedName>
        <fullName evidence="4 12">Ribosomal RNA small subunit methyltransferase E</fullName>
        <ecNumber evidence="3 12">2.1.1.193</ecNumber>
    </recommendedName>
</protein>
<dbReference type="InterPro" id="IPR006700">
    <property type="entry name" value="RsmE"/>
</dbReference>
<accession>Q98Q27</accession>
<dbReference type="CDD" id="cd18084">
    <property type="entry name" value="RsmE-like"/>
    <property type="match status" value="1"/>
</dbReference>
<dbReference type="AlphaFoldDB" id="Q98Q27"/>
<reference evidence="14 15" key="1">
    <citation type="journal article" date="2001" name="Nucleic Acids Res.">
        <title>The complete genome sequence of the murine respiratory pathogen Mycoplasma pulmonis.</title>
        <authorList>
            <person name="Chambaud I."/>
            <person name="Heilig R."/>
            <person name="Ferris S."/>
            <person name="Barbe V."/>
            <person name="Samson D."/>
            <person name="Galisson F."/>
            <person name="Moszer I."/>
            <person name="Dybvig K."/>
            <person name="Wroblewski H."/>
            <person name="Viari A."/>
            <person name="Rocha E.P.C."/>
            <person name="Blanchard A."/>
        </authorList>
    </citation>
    <scope>NUCLEOTIDE SEQUENCE [LARGE SCALE GENOMIC DNA]</scope>
    <source>
        <strain evidence="14 15">UAB CTIP</strain>
    </source>
</reference>
<dbReference type="BioCyc" id="MPUL272635:G1GT6-550-MONOMER"/>
<dbReference type="InterPro" id="IPR029026">
    <property type="entry name" value="tRNA_m1G_MTases_N"/>
</dbReference>
<dbReference type="InterPro" id="IPR046886">
    <property type="entry name" value="RsmE_MTase_dom"/>
</dbReference>